<feature type="transmembrane region" description="Helical" evidence="1">
    <location>
        <begin position="264"/>
        <end position="281"/>
    </location>
</feature>
<dbReference type="InterPro" id="IPR009878">
    <property type="entry name" value="Phlebovirus_G2_fusion"/>
</dbReference>
<keyword evidence="1" id="KW-1133">Transmembrane helix</keyword>
<sequence length="733" mass="84446">MSLSIFTKLSLFINTMHNKTFISSLLSSLLTCNNWESHNLYFGGIGDIYTNSDSMIFQDKMYSLSYEFIKEHECYENISFTLVNNELVGYPSYDLKSELEKACSNNRRVLLWNFHQKCKDKCDFRQIKIGEYESKVCQGSHCFKANGTIDQPFKLDSKGSIKINNTIYPCKIMPICDRYSDSYVYVKCSPWWFSLLVVLVISALSILLLSFIVFSVYILFLKVKIRSEVINNNKNYRVKMINNKALIIPNSVSHNHTKRKTKRNFFLTICILINLLTLVSGKCDNSLDMISYQENCIVNSTCTFSSHSIMMYSSIGETKCFIDKMGNVYSVRLDKVSYTSPKLISYYVPDYVISTETDWRCSRAGDCKDGVFQHALNDSFYIDFKRTKTAFDGCFYNEDECKRVKIIVKTKGTDVCTVLQHVKLEPKLHLTITKNKAIISDVLELYKTVKVDNITIKLQSYDLDSLTHSIIDCNDYYIKRDSNLRNEYGSSKYGLIQCESKEAALNFDKNKCKTDVSSLLVIIGDSVKIRENDLHTNPLNFANKYKKGTEIKDLLDIKDNFLYVLEMKANNTKLDSLLDLTIKAIEDVRVNGMMGLFETSFIQYKCDESAGLIYISCASFFSTIISCRSIGINYQKVTINQGIYPSSMYCSYQYEFGEIEKIMVIFNVSTAEIVIYDSKFTDDNHFTENETLLDKFSLKSLFMSYVQEHIYIIAPLVIVVFIMLSFKMVNMMK</sequence>
<dbReference type="KEGG" id="vg:80557547"/>
<evidence type="ECO:0000259" key="2">
    <source>
        <dbReference type="Pfam" id="PF07245"/>
    </source>
</evidence>
<dbReference type="GeneID" id="80557547"/>
<feature type="transmembrane region" description="Helical" evidence="1">
    <location>
        <begin position="710"/>
        <end position="729"/>
    </location>
</feature>
<dbReference type="Pfam" id="PF07245">
    <property type="entry name" value="Phlebovirus_G2"/>
    <property type="match status" value="1"/>
</dbReference>
<dbReference type="EMBL" id="MT498813">
    <property type="protein sequence ID" value="QLJ83470.1"/>
    <property type="molecule type" value="Genomic_RNA"/>
</dbReference>
<protein>
    <submittedName>
        <fullName evidence="3">Glycoprotein</fullName>
    </submittedName>
</protein>
<keyword evidence="1" id="KW-0472">Membrane</keyword>
<feature type="domain" description="Phlebovirus glycoprotein G2 fusion" evidence="2">
    <location>
        <begin position="283"/>
        <end position="516"/>
    </location>
</feature>
<proteinExistence type="predicted"/>
<evidence type="ECO:0000256" key="1">
    <source>
        <dbReference type="SAM" id="Phobius"/>
    </source>
</evidence>
<name>A0A7D5Y3X3_9VIRU</name>
<evidence type="ECO:0000313" key="3">
    <source>
        <dbReference type="EMBL" id="QLJ83470.1"/>
    </source>
</evidence>
<keyword evidence="1" id="KW-0812">Transmembrane</keyword>
<reference evidence="3" key="1">
    <citation type="journal article" date="2020" name="Viruses">
        <title>The Diversity and Distribution of Viruses Associated with Culex annulirostris Mosquitoes from the Kimberley Region of Western Australia.</title>
        <authorList>
            <person name="Williams S.H."/>
            <person name="Levy A."/>
            <person name="Yates R.A."/>
            <person name="Somaweera N."/>
            <person name="Neville P.J."/>
            <person name="Nicholson J."/>
            <person name="Lindsay M.D.A."/>
            <person name="Mackenzie J.S."/>
            <person name="Jain K."/>
            <person name="Imrie A."/>
            <person name="Smith D.W."/>
            <person name="Lipkin W.I."/>
        </authorList>
    </citation>
    <scope>NUCLEOTIDE SEQUENCE</scope>
    <source>
        <strain evidence="3">FCTeLV1/pool-6</strain>
    </source>
</reference>
<accession>A0A7D5Y3X3</accession>
<dbReference type="RefSeq" id="YP_010840167.1">
    <property type="nucleotide sequence ID" value="NC_078470.1"/>
</dbReference>
<organism evidence="3">
    <name type="scientific">Fitzroy Crossing tenui-like virus 1</name>
    <dbReference type="NCBI Taxonomy" id="2755159"/>
    <lineage>
        <taxon>Viruses</taxon>
        <taxon>Riboviria</taxon>
        <taxon>Orthornavirae</taxon>
        <taxon>Negarnaviricota</taxon>
        <taxon>Polyploviricotina</taxon>
        <taxon>Bunyaviricetes</taxon>
        <taxon>Hareavirales</taxon>
        <taxon>Phenuiviridae</taxon>
        <taxon>Horwuvirus</taxon>
        <taxon>Horwuvirus fitzroyense</taxon>
    </lineage>
</organism>
<feature type="transmembrane region" description="Helical" evidence="1">
    <location>
        <begin position="191"/>
        <end position="220"/>
    </location>
</feature>